<feature type="domain" description="Neurotransmitter-gated ion-channel ligand-binding" evidence="6">
    <location>
        <begin position="2"/>
        <end position="114"/>
    </location>
</feature>
<dbReference type="Proteomes" id="UP000887565">
    <property type="component" value="Unplaced"/>
</dbReference>
<dbReference type="Gene3D" id="1.20.58.390">
    <property type="entry name" value="Neurotransmitter-gated ion-channel transmembrane domain"/>
    <property type="match status" value="1"/>
</dbReference>
<keyword evidence="5" id="KW-0406">Ion transport</keyword>
<dbReference type="GO" id="GO:0016020">
    <property type="term" value="C:membrane"/>
    <property type="evidence" value="ECO:0007669"/>
    <property type="project" value="UniProtKB-SubCell"/>
</dbReference>
<name>A0A915K114_ROMCU</name>
<feature type="transmembrane region" description="Helical" evidence="5">
    <location>
        <begin position="115"/>
        <end position="138"/>
    </location>
</feature>
<dbReference type="PROSITE" id="PS00236">
    <property type="entry name" value="NEUROTR_ION_CHANNEL"/>
    <property type="match status" value="1"/>
</dbReference>
<evidence type="ECO:0000256" key="1">
    <source>
        <dbReference type="ARBA" id="ARBA00004141"/>
    </source>
</evidence>
<keyword evidence="2 5" id="KW-0812">Transmembrane</keyword>
<dbReference type="GO" id="GO:0005230">
    <property type="term" value="F:extracellular ligand-gated monoatomic ion channel activity"/>
    <property type="evidence" value="ECO:0007669"/>
    <property type="project" value="InterPro"/>
</dbReference>
<organism evidence="8 9">
    <name type="scientific">Romanomermis culicivorax</name>
    <name type="common">Nematode worm</name>
    <dbReference type="NCBI Taxonomy" id="13658"/>
    <lineage>
        <taxon>Eukaryota</taxon>
        <taxon>Metazoa</taxon>
        <taxon>Ecdysozoa</taxon>
        <taxon>Nematoda</taxon>
        <taxon>Enoplea</taxon>
        <taxon>Dorylaimia</taxon>
        <taxon>Mermithida</taxon>
        <taxon>Mermithoidea</taxon>
        <taxon>Mermithidae</taxon>
        <taxon>Romanomermis</taxon>
    </lineage>
</organism>
<evidence type="ECO:0000256" key="3">
    <source>
        <dbReference type="ARBA" id="ARBA00022989"/>
    </source>
</evidence>
<dbReference type="InterPro" id="IPR036719">
    <property type="entry name" value="Neuro-gated_channel_TM_sf"/>
</dbReference>
<feature type="transmembrane region" description="Helical" evidence="5">
    <location>
        <begin position="180"/>
        <end position="201"/>
    </location>
</feature>
<dbReference type="OMA" id="CAINVEW"/>
<dbReference type="InterPro" id="IPR006029">
    <property type="entry name" value="Neurotrans-gated_channel_TM"/>
</dbReference>
<comment type="subcellular location">
    <subcellularLocation>
        <location evidence="1">Membrane</location>
        <topology evidence="1">Multi-pass membrane protein</topology>
    </subcellularLocation>
</comment>
<dbReference type="AlphaFoldDB" id="A0A915K114"/>
<dbReference type="InterPro" id="IPR006201">
    <property type="entry name" value="Neur_channel"/>
</dbReference>
<proteinExistence type="inferred from homology"/>
<sequence length="373" mass="42957">MRSKCAINVEWFPFDEQTCSLKFGSWSHTEESLNLLHMDGNRAEFALEYQPDTGTLVNISVVKNGIDLEYYYPSVEWDLIEVTARRHRKMYPGCCSTIYAYIDITFTLVLRRKPLFYVVNLILPCIGISILSVIMLYLPIDCGKRMHFSINVLVALTVFYMLLVEITPATSEVLPLVGKYLLFILITISSSVLHTVITTNLQLRSITDYQMPDWIKQIFLKILPKYLLMQRPVDRGEDMDEILEMSKMARKGRRRIILYKKRFPTKFDSSGEASDEVDEELASMADDEGSIYQKVEGAKISALNSVLFLDDDQIRRNKEVLTILNSDLAKQAFRNICCIAAIIKQQRRDKQVNDYSMNRAMFSVTSSRLLTNN</sequence>
<dbReference type="Gene3D" id="2.70.170.10">
    <property type="entry name" value="Neurotransmitter-gated ion-channel ligand-binding domain"/>
    <property type="match status" value="1"/>
</dbReference>
<dbReference type="GO" id="GO:0004888">
    <property type="term" value="F:transmembrane signaling receptor activity"/>
    <property type="evidence" value="ECO:0007669"/>
    <property type="project" value="InterPro"/>
</dbReference>
<evidence type="ECO:0000259" key="6">
    <source>
        <dbReference type="Pfam" id="PF02931"/>
    </source>
</evidence>
<dbReference type="InterPro" id="IPR038050">
    <property type="entry name" value="Neuro_actylchol_rec"/>
</dbReference>
<accession>A0A915K114</accession>
<keyword evidence="5" id="KW-0813">Transport</keyword>
<comment type="similarity">
    <text evidence="5">Belongs to the ligand-gated ion channel (TC 1.A.9) family.</text>
</comment>
<evidence type="ECO:0000313" key="8">
    <source>
        <dbReference type="Proteomes" id="UP000887565"/>
    </source>
</evidence>
<keyword evidence="5" id="KW-0407">Ion channel</keyword>
<evidence type="ECO:0000256" key="4">
    <source>
        <dbReference type="ARBA" id="ARBA00023136"/>
    </source>
</evidence>
<feature type="transmembrane region" description="Helical" evidence="5">
    <location>
        <begin position="150"/>
        <end position="168"/>
    </location>
</feature>
<reference evidence="9" key="1">
    <citation type="submission" date="2022-11" db="UniProtKB">
        <authorList>
            <consortium name="WormBaseParasite"/>
        </authorList>
    </citation>
    <scope>IDENTIFICATION</scope>
</reference>
<dbReference type="InterPro" id="IPR006202">
    <property type="entry name" value="Neur_chan_lig-bd"/>
</dbReference>
<keyword evidence="4 5" id="KW-0472">Membrane</keyword>
<dbReference type="PANTHER" id="PTHR18945">
    <property type="entry name" value="NEUROTRANSMITTER GATED ION CHANNEL"/>
    <property type="match status" value="1"/>
</dbReference>
<evidence type="ECO:0000259" key="7">
    <source>
        <dbReference type="Pfam" id="PF02932"/>
    </source>
</evidence>
<dbReference type="InterPro" id="IPR018000">
    <property type="entry name" value="Neurotransmitter_ion_chnl_CS"/>
</dbReference>
<dbReference type="Pfam" id="PF02931">
    <property type="entry name" value="Neur_chan_LBD"/>
    <property type="match status" value="1"/>
</dbReference>
<feature type="domain" description="Neurotransmitter-gated ion-channel transmembrane" evidence="7">
    <location>
        <begin position="121"/>
        <end position="355"/>
    </location>
</feature>
<dbReference type="SUPFAM" id="SSF63712">
    <property type="entry name" value="Nicotinic receptor ligand binding domain-like"/>
    <property type="match status" value="1"/>
</dbReference>
<evidence type="ECO:0000256" key="2">
    <source>
        <dbReference type="ARBA" id="ARBA00022692"/>
    </source>
</evidence>
<dbReference type="InterPro" id="IPR036734">
    <property type="entry name" value="Neur_chan_lig-bd_sf"/>
</dbReference>
<comment type="caution">
    <text evidence="5">Lacks conserved residue(s) required for the propagation of feature annotation.</text>
</comment>
<keyword evidence="8" id="KW-1185">Reference proteome</keyword>
<protein>
    <submittedName>
        <fullName evidence="9">Uncharacterized protein</fullName>
    </submittedName>
</protein>
<evidence type="ECO:0000313" key="9">
    <source>
        <dbReference type="WBParaSite" id="nRc.2.0.1.t32367-RA"/>
    </source>
</evidence>
<dbReference type="WBParaSite" id="nRc.2.0.1.t32367-RA">
    <property type="protein sequence ID" value="nRc.2.0.1.t32367-RA"/>
    <property type="gene ID" value="nRc.2.0.1.g32367"/>
</dbReference>
<dbReference type="PRINTS" id="PR00252">
    <property type="entry name" value="NRIONCHANNEL"/>
</dbReference>
<evidence type="ECO:0000256" key="5">
    <source>
        <dbReference type="RuleBase" id="RU000687"/>
    </source>
</evidence>
<dbReference type="Pfam" id="PF02932">
    <property type="entry name" value="Neur_chan_memb"/>
    <property type="match status" value="1"/>
</dbReference>
<dbReference type="CDD" id="cd19064">
    <property type="entry name" value="LGIC_TM_nAChR"/>
    <property type="match status" value="1"/>
</dbReference>
<dbReference type="SUPFAM" id="SSF90112">
    <property type="entry name" value="Neurotransmitter-gated ion-channel transmembrane pore"/>
    <property type="match status" value="1"/>
</dbReference>
<keyword evidence="3 5" id="KW-1133">Transmembrane helix</keyword>